<feature type="transmembrane region" description="Helical" evidence="1">
    <location>
        <begin position="6"/>
        <end position="26"/>
    </location>
</feature>
<dbReference type="EMBL" id="CP002873">
    <property type="protein sequence ID" value="AGA65704.1"/>
    <property type="molecule type" value="Genomic_DNA"/>
</dbReference>
<accession>A0A3B6VKM4</accession>
<dbReference type="KEGG" id="bpip:BPP43_01865"/>
<proteinExistence type="predicted"/>
<keyword evidence="1" id="KW-0472">Membrane</keyword>
<gene>
    <name evidence="2" type="ORF">BPP43_01865</name>
</gene>
<evidence type="ECO:0000313" key="3">
    <source>
        <dbReference type="Proteomes" id="UP000010793"/>
    </source>
</evidence>
<dbReference type="Proteomes" id="UP000010793">
    <property type="component" value="Chromosome"/>
</dbReference>
<keyword evidence="1" id="KW-1133">Transmembrane helix</keyword>
<keyword evidence="3" id="KW-1185">Reference proteome</keyword>
<evidence type="ECO:0000313" key="2">
    <source>
        <dbReference type="EMBL" id="AGA65704.1"/>
    </source>
</evidence>
<keyword evidence="1" id="KW-0812">Transmembrane</keyword>
<name>A0A3B6VKM4_BRAPL</name>
<protein>
    <submittedName>
        <fullName evidence="2">Uncharacterized protein</fullName>
    </submittedName>
</protein>
<organism evidence="2 3">
    <name type="scientific">Brachyspira pilosicoli P43/6/78</name>
    <dbReference type="NCBI Taxonomy" id="1042417"/>
    <lineage>
        <taxon>Bacteria</taxon>
        <taxon>Pseudomonadati</taxon>
        <taxon>Spirochaetota</taxon>
        <taxon>Spirochaetia</taxon>
        <taxon>Brachyspirales</taxon>
        <taxon>Brachyspiraceae</taxon>
        <taxon>Brachyspira</taxon>
    </lineage>
</organism>
<reference evidence="2 3" key="1">
    <citation type="journal article" date="2013" name="Genome Announc.">
        <title>Complete Genome Sequence of the Porcine Strain Brachyspira pilosicoli P43/6/78(T.).</title>
        <authorList>
            <person name="Lin C."/>
            <person name="den Bakker H.C."/>
            <person name="Suzuki H."/>
            <person name="Lefebure T."/>
            <person name="Ponnala L."/>
            <person name="Sun Q."/>
            <person name="Stanhope M.J."/>
            <person name="Wiedmann M."/>
            <person name="Duhamel G.E."/>
        </authorList>
    </citation>
    <scope>NUCLEOTIDE SEQUENCE [LARGE SCALE GENOMIC DNA]</scope>
    <source>
        <strain evidence="2 3">P43/6/78</strain>
    </source>
</reference>
<evidence type="ECO:0000256" key="1">
    <source>
        <dbReference type="SAM" id="Phobius"/>
    </source>
</evidence>
<dbReference type="AlphaFoldDB" id="A0A3B6VKM4"/>
<sequence length="65" mass="7017">MVILSFSKTAILFSSINTYLFVYFSIAGTSEAKKFSLSPKATIKGADFLTAYTLLTSSLNIIAKA</sequence>